<dbReference type="PROSITE" id="PS00028">
    <property type="entry name" value="ZINC_FINGER_C2H2_1"/>
    <property type="match status" value="4"/>
</dbReference>
<dbReference type="EC" id="1.14.15.45" evidence="30"/>
<dbReference type="InterPro" id="IPR002938">
    <property type="entry name" value="FAD-bd"/>
</dbReference>
<evidence type="ECO:0000256" key="4">
    <source>
        <dbReference type="ARBA" id="ARBA00005349"/>
    </source>
</evidence>
<evidence type="ECO:0000256" key="12">
    <source>
        <dbReference type="ARBA" id="ARBA00022827"/>
    </source>
</evidence>
<comment type="subcellular location">
    <subcellularLocation>
        <location evidence="3">Chromosome</location>
    </subcellularLocation>
    <subcellularLocation>
        <location evidence="30">Mitochondrion inner membrane</location>
        <topology evidence="30">Peripheral membrane protein</topology>
        <orientation evidence="30">Matrix side</orientation>
    </subcellularLocation>
    <subcellularLocation>
        <location evidence="30">Golgi apparatus</location>
    </subcellularLocation>
    <subcellularLocation>
        <location evidence="30">Cell projection</location>
    </subcellularLocation>
    <subcellularLocation>
        <location evidence="2">Nucleus</location>
    </subcellularLocation>
    <text evidence="30">Localizes to cell processes and Golgi apparatus in podocytes.</text>
</comment>
<dbReference type="FunFam" id="3.50.50.60:FF:000066">
    <property type="entry name" value="Ubiquinone biosynthesis monooxygenase COQ6, mitochondrial"/>
    <property type="match status" value="1"/>
</dbReference>
<evidence type="ECO:0000256" key="7">
    <source>
        <dbReference type="ARBA" id="ARBA00022688"/>
    </source>
</evidence>
<evidence type="ECO:0000256" key="9">
    <source>
        <dbReference type="ARBA" id="ARBA00022737"/>
    </source>
</evidence>
<dbReference type="GO" id="GO:0043565">
    <property type="term" value="F:sequence-specific DNA binding"/>
    <property type="evidence" value="ECO:0007669"/>
    <property type="project" value="UniProtKB-ARBA"/>
</dbReference>
<evidence type="ECO:0000256" key="30">
    <source>
        <dbReference type="HAMAP-Rule" id="MF_03193"/>
    </source>
</evidence>
<dbReference type="PROSITE" id="PS01304">
    <property type="entry name" value="UBIH"/>
    <property type="match status" value="1"/>
</dbReference>
<dbReference type="GO" id="GO:0016712">
    <property type="term" value="F:oxidoreductase activity, acting on paired donors, with incorporation or reduction of molecular oxygen, reduced flavin or flavoprotein as one donor, and incorporation of one atom of oxygen"/>
    <property type="evidence" value="ECO:0007669"/>
    <property type="project" value="UniProtKB-UniRule"/>
</dbReference>
<name>M7BF34_CHEMY</name>
<feature type="domain" description="C2H2-type" evidence="33">
    <location>
        <begin position="397"/>
        <end position="419"/>
    </location>
</feature>
<dbReference type="InterPro" id="IPR013087">
    <property type="entry name" value="Znf_C2H2_type"/>
</dbReference>
<keyword evidence="18 30" id="KW-0503">Monooxygenase</keyword>
<dbReference type="GO" id="GO:0106364">
    <property type="term" value="F:4-hydroxy-3-all-trans-polyprenylbenzoate oxygenase activity"/>
    <property type="evidence" value="ECO:0007669"/>
    <property type="project" value="UniProtKB-EC"/>
</dbReference>
<feature type="region of interest" description="Disordered" evidence="32">
    <location>
        <begin position="107"/>
        <end position="169"/>
    </location>
</feature>
<keyword evidence="23" id="KW-0010">Activator</keyword>
<keyword evidence="16 30" id="KW-0560">Oxidoreductase</keyword>
<evidence type="ECO:0000256" key="2">
    <source>
        <dbReference type="ARBA" id="ARBA00004123"/>
    </source>
</evidence>
<evidence type="ECO:0000256" key="1">
    <source>
        <dbReference type="ARBA" id="ARBA00001974"/>
    </source>
</evidence>
<dbReference type="EC" id="1.14.15.46" evidence="30"/>
<proteinExistence type="inferred from homology"/>
<comment type="catalytic activity">
    <reaction evidence="30">
        <text>a 4-hydroxy-3-(all-trans-polyprenyl)benzoate + 2 reduced [2Fe-2S]-[ferredoxin] + O2 + 2 H(+) = a 3,4-dihydroxy-5-(all-trans-polyprenyl)benzoate + 2 oxidized [2Fe-2S]-[ferredoxin] + H2O</text>
        <dbReference type="Rhea" id="RHEA:81195"/>
        <dbReference type="Rhea" id="RHEA-COMP:9514"/>
        <dbReference type="Rhea" id="RHEA-COMP:10000"/>
        <dbReference type="Rhea" id="RHEA-COMP:10001"/>
        <dbReference type="Rhea" id="RHEA-COMP:10930"/>
        <dbReference type="ChEBI" id="CHEBI:15377"/>
        <dbReference type="ChEBI" id="CHEBI:15378"/>
        <dbReference type="ChEBI" id="CHEBI:15379"/>
        <dbReference type="ChEBI" id="CHEBI:33737"/>
        <dbReference type="ChEBI" id="CHEBI:33738"/>
        <dbReference type="ChEBI" id="CHEBI:64694"/>
        <dbReference type="ChEBI" id="CHEBI:78396"/>
        <dbReference type="EC" id="1.14.15.45"/>
    </reaction>
</comment>
<comment type="cofactor">
    <cofactor evidence="1 30">
        <name>FAD</name>
        <dbReference type="ChEBI" id="CHEBI:57692"/>
    </cofactor>
</comment>
<evidence type="ECO:0000256" key="3">
    <source>
        <dbReference type="ARBA" id="ARBA00004286"/>
    </source>
</evidence>
<keyword evidence="26" id="KW-0539">Nucleus</keyword>
<evidence type="ECO:0000256" key="19">
    <source>
        <dbReference type="ARBA" id="ARBA00023034"/>
    </source>
</evidence>
<evidence type="ECO:0000256" key="10">
    <source>
        <dbReference type="ARBA" id="ARBA00022771"/>
    </source>
</evidence>
<evidence type="ECO:0000256" key="5">
    <source>
        <dbReference type="ARBA" id="ARBA00022454"/>
    </source>
</evidence>
<dbReference type="InterPro" id="IPR036188">
    <property type="entry name" value="FAD/NAD-bd_sf"/>
</dbReference>
<evidence type="ECO:0000256" key="13">
    <source>
        <dbReference type="ARBA" id="ARBA00022833"/>
    </source>
</evidence>
<evidence type="ECO:0000256" key="25">
    <source>
        <dbReference type="ARBA" id="ARBA00023180"/>
    </source>
</evidence>
<dbReference type="AlphaFoldDB" id="M7BF34"/>
<sequence length="894" mass="98301">MWCPGPGGACNRSSRLRHGIEAFVSLENRPDHRAAERLGISGLGSRHIRAVLRCRPLSHSQLQSWKLLVQFVQNTSIPLGRGLVESEPKGITCLSLLPVTETSECNRLMLPDDSPSHTNSSKDVPSSAVLRSLQVNVGPDGEETRAQTVQKPPELLSSPEPSGLLQDLQPSDSTSFILLNLTRAGLGCPAEHLVFVQDEAEDSGNDFLSHDSTDSSTPWFLRVQELAHDSLIAATRAQLAKNAKASNNGESVHLCSGDGQPKDSSPIPHLSRVEKKLKCTVEGCDRTFVWPAHFKYHLKTHRNDRSFTCPAEGCGKSFYVLQRLKVHMRTHNGEKPFVCTEVGCGKQFTTAGNLKNHLRIHTGEKPFLCEAQGCGRSFAEYSSLRKHLVVHSGVKPHQCHICGKTFSQSGSRNVHMRKHHSRIGAAGSREREQPESLVGSSLLEEAAVHSKNLISMNSQPRLGVESLHLPDTESIIGVEEGHDVHFREKKILLLEAGPRKVSDRLPESYSNRVSSISPGSATLLSSFGAWDHVCSLRFKPFQRMQVWDACSEAMIIFDKNNLEDMGYVVENNVIMSALTKQLDAVSDQVEVLYRSRAVGYTWPLSCHLSDTSPWVKIDLADGRRLETKLLIGADGQNSMVRKAAGIQNIHYQYDQSAVVATLLLSEATDNNVAWQRFLPSGPIALLPLSDTASSLVWSTSHEHASQLLSMDEESFVDTINSAFWSNLHHSDFIDTAGSVFRSAISLLMPSGTAARQLPPSIAKVEPKSRAVFPLGMGHATEYVRHRMALIGDAAHRVHPLAGQGVNMGFGDIACLTHHLSTAAFNGKDLGSIKHLLQFETDRQRHNLSLMAAIDLLKRLYSTSVAPFVLLRTWGLQTTNALSPVKEQIMSFASK</sequence>
<keyword evidence="17" id="KW-0805">Transcription regulation</keyword>
<feature type="region of interest" description="Disordered" evidence="32">
    <location>
        <begin position="410"/>
        <end position="434"/>
    </location>
</feature>
<keyword evidence="24" id="KW-0804">Transcription</keyword>
<dbReference type="SMART" id="SM00355">
    <property type="entry name" value="ZnF_C2H2"/>
    <property type="match status" value="5"/>
</dbReference>
<dbReference type="PANTHER" id="PTHR43876">
    <property type="entry name" value="UBIQUINONE BIOSYNTHESIS MONOOXYGENASE COQ6, MITOCHONDRIAL"/>
    <property type="match status" value="1"/>
</dbReference>
<keyword evidence="20" id="KW-0238">DNA-binding</keyword>
<gene>
    <name evidence="30" type="primary">COQ6</name>
    <name evidence="34" type="ORF">UY3_12145</name>
</gene>
<dbReference type="EMBL" id="KB548684">
    <property type="protein sequence ID" value="EMP30723.1"/>
    <property type="molecule type" value="Genomic_DNA"/>
</dbReference>
<evidence type="ECO:0000259" key="33">
    <source>
        <dbReference type="PROSITE" id="PS50157"/>
    </source>
</evidence>
<evidence type="ECO:0000256" key="26">
    <source>
        <dbReference type="ARBA" id="ARBA00023242"/>
    </source>
</evidence>
<evidence type="ECO:0000256" key="17">
    <source>
        <dbReference type="ARBA" id="ARBA00023015"/>
    </source>
</evidence>
<dbReference type="GO" id="GO:0071949">
    <property type="term" value="F:FAD binding"/>
    <property type="evidence" value="ECO:0007669"/>
    <property type="project" value="InterPro"/>
</dbReference>
<dbReference type="GO" id="GO:0031314">
    <property type="term" value="C:extrinsic component of mitochondrial inner membrane"/>
    <property type="evidence" value="ECO:0007669"/>
    <property type="project" value="UniProtKB-UniRule"/>
</dbReference>
<comment type="pathway">
    <text evidence="30">Cofactor biosynthesis; ubiquinone biosynthesis.</text>
</comment>
<evidence type="ECO:0000256" key="14">
    <source>
        <dbReference type="ARBA" id="ARBA00022843"/>
    </source>
</evidence>
<keyword evidence="9" id="KW-0677">Repeat</keyword>
<keyword evidence="19 30" id="KW-0333">Golgi apparatus</keyword>
<comment type="function">
    <text evidence="28">Transcription factor that binds to the sequence motif 5'-CATCCCATAATA-3', and is specifically required to silence expression of fetal hemoglobin in adult erythroid cells. Prevents expression of fetal hemoglobin genes HBG1 and HBG2 through CHD4: acts as a direct transcriptional activator of CHD4, a central component of the NuRD complex that represses transcription of fetal hemoglobin genes HBG1 and HBG2 in erythroid cells. May also activate transcription of matrix-remodeling genes such as MMP1 during fibroblast senescence. May activate transcription of the gap junction gene GJC1, perhaps in response to increasing glucose. However, recent studies suggest that ZNF410 is dedicated to regulate expression of a single gene: CHD4.</text>
</comment>
<dbReference type="GO" id="GO:0005794">
    <property type="term" value="C:Golgi apparatus"/>
    <property type="evidence" value="ECO:0007669"/>
    <property type="project" value="UniProtKB-SubCell"/>
</dbReference>
<dbReference type="NCBIfam" id="TIGR01989">
    <property type="entry name" value="COQ6"/>
    <property type="match status" value="1"/>
</dbReference>
<dbReference type="HAMAP" id="MF_03193">
    <property type="entry name" value="COQ6_monooxygenase"/>
    <property type="match status" value="1"/>
</dbReference>
<dbReference type="FunFam" id="3.30.160.60:FF:000221">
    <property type="entry name" value="Zinc finger protein 410"/>
    <property type="match status" value="1"/>
</dbReference>
<dbReference type="GO" id="GO:0045893">
    <property type="term" value="P:positive regulation of DNA-templated transcription"/>
    <property type="evidence" value="ECO:0007669"/>
    <property type="project" value="UniProtKB-ARBA"/>
</dbReference>
<dbReference type="GO" id="GO:0042995">
    <property type="term" value="C:cell projection"/>
    <property type="evidence" value="ECO:0007669"/>
    <property type="project" value="UniProtKB-SubCell"/>
</dbReference>
<evidence type="ECO:0000256" key="23">
    <source>
        <dbReference type="ARBA" id="ARBA00023159"/>
    </source>
</evidence>
<dbReference type="InterPro" id="IPR036236">
    <property type="entry name" value="Znf_C2H2_sf"/>
</dbReference>
<keyword evidence="14" id="KW-0832">Ubl conjugation</keyword>
<dbReference type="Gene3D" id="3.50.50.60">
    <property type="entry name" value="FAD/NAD(P)-binding domain"/>
    <property type="match status" value="2"/>
</dbReference>
<dbReference type="GO" id="GO:0005694">
    <property type="term" value="C:chromosome"/>
    <property type="evidence" value="ECO:0007669"/>
    <property type="project" value="UniProtKB-SubCell"/>
</dbReference>
<protein>
    <recommendedName>
        <fullName evidence="30">Ubiquinone biosynthesis monooxygenase COQ6, mitochondrial</fullName>
        <ecNumber evidence="30">1.14.15.45</ecNumber>
    </recommendedName>
    <alternativeName>
        <fullName evidence="30">2-methoxy-6-polyprenolphenol 4-hydroxylase</fullName>
    </alternativeName>
    <alternativeName>
        <fullName evidence="30">Coenzyme Q10 monooxygenase 6</fullName>
        <ecNumber evidence="30">1.14.15.46</ecNumber>
    </alternativeName>
</protein>
<dbReference type="InterPro" id="IPR000689">
    <property type="entry name" value="UbQ_mOase_COQ6"/>
</dbReference>
<keyword evidence="35" id="KW-1185">Reference proteome</keyword>
<comment type="catalytic activity">
    <reaction evidence="30">
        <text>a 2-methoxy-6-(all-trans-polyprenyl)phenol + 2 reduced [2Fe-2S]-[ferredoxin] + O2 + 2 H(+) = a 2-methoxy-6-(all-trans-polyprenyl)benzene-1,4-diol + 2 oxidized [2Fe-2S]-[ferredoxin] + H2O</text>
        <dbReference type="Rhea" id="RHEA:81183"/>
        <dbReference type="Rhea" id="RHEA-COMP:9551"/>
        <dbReference type="Rhea" id="RHEA-COMP:10000"/>
        <dbReference type="Rhea" id="RHEA-COMP:10001"/>
        <dbReference type="Rhea" id="RHEA-COMP:10858"/>
        <dbReference type="ChEBI" id="CHEBI:15377"/>
        <dbReference type="ChEBI" id="CHEBI:15378"/>
        <dbReference type="ChEBI" id="CHEBI:15379"/>
        <dbReference type="ChEBI" id="CHEBI:33737"/>
        <dbReference type="ChEBI" id="CHEBI:33738"/>
        <dbReference type="ChEBI" id="CHEBI:62731"/>
        <dbReference type="ChEBI" id="CHEBI:84166"/>
        <dbReference type="EC" id="1.14.15.46"/>
    </reaction>
</comment>
<dbReference type="InterPro" id="IPR051205">
    <property type="entry name" value="UbiH/COQ6_monooxygenase"/>
</dbReference>
<dbReference type="NCBIfam" id="TIGR01988">
    <property type="entry name" value="Ubi-OHases"/>
    <property type="match status" value="1"/>
</dbReference>
<evidence type="ECO:0000256" key="31">
    <source>
        <dbReference type="PROSITE-ProRule" id="PRU00042"/>
    </source>
</evidence>
<evidence type="ECO:0000256" key="22">
    <source>
        <dbReference type="ARBA" id="ARBA00023136"/>
    </source>
</evidence>
<keyword evidence="13" id="KW-0862">Zinc</keyword>
<evidence type="ECO:0000256" key="21">
    <source>
        <dbReference type="ARBA" id="ARBA00023128"/>
    </source>
</evidence>
<dbReference type="FunFam" id="3.30.160.60:FF:000071">
    <property type="entry name" value="Putative zinc finger protein 143"/>
    <property type="match status" value="1"/>
</dbReference>
<evidence type="ECO:0000256" key="15">
    <source>
        <dbReference type="ARBA" id="ARBA00022946"/>
    </source>
</evidence>
<evidence type="ECO:0000256" key="6">
    <source>
        <dbReference type="ARBA" id="ARBA00022630"/>
    </source>
</evidence>
<feature type="domain" description="C2H2-type" evidence="33">
    <location>
        <begin position="277"/>
        <end position="306"/>
    </location>
</feature>
<dbReference type="SUPFAM" id="SSF51905">
    <property type="entry name" value="FAD/NAD(P)-binding domain"/>
    <property type="match status" value="1"/>
</dbReference>
<evidence type="ECO:0000256" key="28">
    <source>
        <dbReference type="ARBA" id="ARBA00055956"/>
    </source>
</evidence>
<dbReference type="FunFam" id="3.50.50.60:FF:000086">
    <property type="entry name" value="Ubiquinone biosynthesis monooxygenase COQ6, mitochondrial"/>
    <property type="match status" value="1"/>
</dbReference>
<keyword evidence="12 30" id="KW-0274">FAD</keyword>
<dbReference type="Gene3D" id="3.30.160.60">
    <property type="entry name" value="Classic Zinc Finger"/>
    <property type="match status" value="5"/>
</dbReference>
<keyword evidence="21 30" id="KW-0496">Mitochondrion</keyword>
<evidence type="ECO:0000256" key="32">
    <source>
        <dbReference type="SAM" id="MobiDB-lite"/>
    </source>
</evidence>
<dbReference type="SUPFAM" id="SSF57667">
    <property type="entry name" value="beta-beta-alpha zinc fingers"/>
    <property type="match status" value="2"/>
</dbReference>
<comment type="subunit">
    <text evidence="29">Interacts with CDKN2A/p14ARF.</text>
</comment>
<accession>M7BF34</accession>
<comment type="similarity">
    <text evidence="4 30">Belongs to the UbiH/COQ6 family.</text>
</comment>
<dbReference type="UniPathway" id="UPA00232"/>
<keyword evidence="15" id="KW-0809">Transit peptide</keyword>
<evidence type="ECO:0000256" key="11">
    <source>
        <dbReference type="ARBA" id="ARBA00022792"/>
    </source>
</evidence>
<evidence type="ECO:0000313" key="34">
    <source>
        <dbReference type="EMBL" id="EMP30723.1"/>
    </source>
</evidence>
<feature type="domain" description="C2H2-type" evidence="33">
    <location>
        <begin position="307"/>
        <end position="336"/>
    </location>
</feature>
<evidence type="ECO:0000256" key="18">
    <source>
        <dbReference type="ARBA" id="ARBA00023033"/>
    </source>
</evidence>
<feature type="compositionally biased region" description="Low complexity" evidence="32">
    <location>
        <begin position="152"/>
        <end position="165"/>
    </location>
</feature>
<dbReference type="FunFam" id="3.30.9.10:FF:000111">
    <property type="entry name" value="Ubiquinone biosynthesis monooxygenase COQ6, mitochondrial"/>
    <property type="match status" value="1"/>
</dbReference>
<keyword evidence="7 30" id="KW-0831">Ubiquinone biosynthesis</keyword>
<evidence type="ECO:0000256" key="8">
    <source>
        <dbReference type="ARBA" id="ARBA00022723"/>
    </source>
</evidence>
<evidence type="ECO:0000256" key="24">
    <source>
        <dbReference type="ARBA" id="ARBA00023163"/>
    </source>
</evidence>
<keyword evidence="6 30" id="KW-0285">Flavoprotein</keyword>
<feature type="domain" description="C2H2-type" evidence="33">
    <location>
        <begin position="367"/>
        <end position="396"/>
    </location>
</feature>
<dbReference type="PROSITE" id="PS50157">
    <property type="entry name" value="ZINC_FINGER_C2H2_2"/>
    <property type="match status" value="5"/>
</dbReference>
<dbReference type="GO" id="GO:0008270">
    <property type="term" value="F:zinc ion binding"/>
    <property type="evidence" value="ECO:0007669"/>
    <property type="project" value="UniProtKB-KW"/>
</dbReference>
<organism evidence="34 35">
    <name type="scientific">Chelonia mydas</name>
    <name type="common">Green sea-turtle</name>
    <name type="synonym">Chelonia agassizi</name>
    <dbReference type="NCBI Taxonomy" id="8469"/>
    <lineage>
        <taxon>Eukaryota</taxon>
        <taxon>Metazoa</taxon>
        <taxon>Chordata</taxon>
        <taxon>Craniata</taxon>
        <taxon>Vertebrata</taxon>
        <taxon>Euteleostomi</taxon>
        <taxon>Archelosauria</taxon>
        <taxon>Testudinata</taxon>
        <taxon>Testudines</taxon>
        <taxon>Cryptodira</taxon>
        <taxon>Durocryptodira</taxon>
        <taxon>Americhelydia</taxon>
        <taxon>Chelonioidea</taxon>
        <taxon>Cheloniidae</taxon>
        <taxon>Chelonia</taxon>
    </lineage>
</organism>
<dbReference type="Proteomes" id="UP000031443">
    <property type="component" value="Unassembled WGS sequence"/>
</dbReference>
<dbReference type="GO" id="GO:0120538">
    <property type="term" value="F:2-methoxy-6-polyprenolphenol 4-hydroxylase activity"/>
    <property type="evidence" value="ECO:0007669"/>
    <property type="project" value="UniProtKB-EC"/>
</dbReference>
<comment type="subunit">
    <text evidence="30">Component of a multi-subunit COQ enzyme complex, composed of at least COQ3, COQ4, COQ5, COQ6, COQ7 and COQ9. Interacts with COQ8B and COQ7.</text>
</comment>
<comment type="function">
    <text evidence="30">FAD-dependent monooxygenase required for two non-consecutive steps during ubiquinone biosynthesis. Required for the C5-ring hydroxylation during ubiquinone biosynthesis by catalyzing the hydroxylation of 4-hydroxy-3-(all-trans-polyprenyl)benzoic acid to 3,4-dihydroxy-5-(all-trans-polyprenyl)benzoic acid. Also acts downstream of coq4, for the C1-hydroxylation during ubiquinone biosynthesis by catalyzing the hydroxylation of 2-methoxy-6-(all-trans-polyprenyl)phenol to 2-methoxy-6-(all-trans-polyprenyl)benzene-1,4-diol. The electrons required for the hydroxylation reaction are funneled indirectly to coq6 from NADPH via a ferredoxin/ferredoxin reductase system.</text>
</comment>
<feature type="domain" description="C2H2-type" evidence="33">
    <location>
        <begin position="337"/>
        <end position="366"/>
    </location>
</feature>
<dbReference type="GO" id="GO:0005634">
    <property type="term" value="C:nucleus"/>
    <property type="evidence" value="ECO:0007669"/>
    <property type="project" value="UniProtKB-SubCell"/>
</dbReference>
<reference evidence="35" key="1">
    <citation type="journal article" date="2013" name="Nat. Genet.">
        <title>The draft genomes of soft-shell turtle and green sea turtle yield insights into the development and evolution of the turtle-specific body plan.</title>
        <authorList>
            <person name="Wang Z."/>
            <person name="Pascual-Anaya J."/>
            <person name="Zadissa A."/>
            <person name="Li W."/>
            <person name="Niimura Y."/>
            <person name="Huang Z."/>
            <person name="Li C."/>
            <person name="White S."/>
            <person name="Xiong Z."/>
            <person name="Fang D."/>
            <person name="Wang B."/>
            <person name="Ming Y."/>
            <person name="Chen Y."/>
            <person name="Zheng Y."/>
            <person name="Kuraku S."/>
            <person name="Pignatelli M."/>
            <person name="Herrero J."/>
            <person name="Beal K."/>
            <person name="Nozawa M."/>
            <person name="Li Q."/>
            <person name="Wang J."/>
            <person name="Zhang H."/>
            <person name="Yu L."/>
            <person name="Shigenobu S."/>
            <person name="Wang J."/>
            <person name="Liu J."/>
            <person name="Flicek P."/>
            <person name="Searle S."/>
            <person name="Wang J."/>
            <person name="Kuratani S."/>
            <person name="Yin Y."/>
            <person name="Aken B."/>
            <person name="Zhang G."/>
            <person name="Irie N."/>
        </authorList>
    </citation>
    <scope>NUCLEOTIDE SEQUENCE [LARGE SCALE GENOMIC DNA]</scope>
</reference>
<evidence type="ECO:0000313" key="35">
    <source>
        <dbReference type="Proteomes" id="UP000031443"/>
    </source>
</evidence>
<dbReference type="InterPro" id="IPR010971">
    <property type="entry name" value="UbiH/COQ6"/>
</dbReference>
<evidence type="ECO:0000256" key="16">
    <source>
        <dbReference type="ARBA" id="ARBA00023002"/>
    </source>
</evidence>
<keyword evidence="27 30" id="KW-0966">Cell projection</keyword>
<dbReference type="FunFam" id="3.30.160.60:FF:000462">
    <property type="entry name" value="Zinc finger protein 410"/>
    <property type="match status" value="1"/>
</dbReference>
<keyword evidence="8" id="KW-0479">Metal-binding</keyword>
<dbReference type="PRINTS" id="PR00420">
    <property type="entry name" value="RNGMNOXGNASE"/>
</dbReference>
<keyword evidence="22 30" id="KW-0472">Membrane</keyword>
<evidence type="ECO:0000256" key="27">
    <source>
        <dbReference type="ARBA" id="ARBA00023273"/>
    </source>
</evidence>
<dbReference type="Pfam" id="PF00096">
    <property type="entry name" value="zf-C2H2"/>
    <property type="match status" value="3"/>
</dbReference>
<evidence type="ECO:0000256" key="29">
    <source>
        <dbReference type="ARBA" id="ARBA00064830"/>
    </source>
</evidence>
<dbReference type="eggNOG" id="KOG1721">
    <property type="taxonomic scope" value="Eukaryota"/>
</dbReference>
<dbReference type="Pfam" id="PF01494">
    <property type="entry name" value="FAD_binding_3"/>
    <property type="match status" value="1"/>
</dbReference>
<keyword evidence="11 30" id="KW-0999">Mitochondrion inner membrane</keyword>
<dbReference type="InterPro" id="IPR018168">
    <property type="entry name" value="Ubi_Hdrlase_CS"/>
</dbReference>
<evidence type="ECO:0000256" key="20">
    <source>
        <dbReference type="ARBA" id="ARBA00023125"/>
    </source>
</evidence>
<dbReference type="PANTHER" id="PTHR43876:SF7">
    <property type="entry name" value="UBIQUINONE BIOSYNTHESIS MONOOXYGENASE COQ6, MITOCHONDRIAL"/>
    <property type="match status" value="1"/>
</dbReference>
<keyword evidence="5" id="KW-0158">Chromosome</keyword>
<dbReference type="FunFam" id="3.30.160.60:FF:000441">
    <property type="entry name" value="zinc finger protein 410 isoform X1"/>
    <property type="match status" value="1"/>
</dbReference>
<keyword evidence="10 31" id="KW-0863">Zinc-finger</keyword>
<keyword evidence="25" id="KW-0325">Glycoprotein</keyword>